<protein>
    <submittedName>
        <fullName evidence="2">Ornithine decarboxylase</fullName>
    </submittedName>
</protein>
<organism evidence="2 3">
    <name type="scientific">Escherichia coli</name>
    <dbReference type="NCBI Taxonomy" id="562"/>
    <lineage>
        <taxon>Bacteria</taxon>
        <taxon>Pseudomonadati</taxon>
        <taxon>Pseudomonadota</taxon>
        <taxon>Gammaproteobacteria</taxon>
        <taxon>Enterobacterales</taxon>
        <taxon>Enterobacteriaceae</taxon>
        <taxon>Escherichia</taxon>
    </lineage>
</organism>
<dbReference type="InterPro" id="IPR011193">
    <property type="entry name" value="Orn/lys/arg_de-COase"/>
</dbReference>
<evidence type="ECO:0000259" key="1">
    <source>
        <dbReference type="Pfam" id="PF01276"/>
    </source>
</evidence>
<dbReference type="GO" id="GO:0030170">
    <property type="term" value="F:pyridoxal phosphate binding"/>
    <property type="evidence" value="ECO:0007669"/>
    <property type="project" value="TreeGrafter"/>
</dbReference>
<dbReference type="InterPro" id="IPR000310">
    <property type="entry name" value="Orn/Lys/Arg_deCO2ase_major_dom"/>
</dbReference>
<dbReference type="InterPro" id="IPR015421">
    <property type="entry name" value="PyrdxlP-dep_Trfase_major"/>
</dbReference>
<dbReference type="InterPro" id="IPR015424">
    <property type="entry name" value="PyrdxlP-dep_Trfase"/>
</dbReference>
<dbReference type="SUPFAM" id="SSF53383">
    <property type="entry name" value="PLP-dependent transferases"/>
    <property type="match status" value="1"/>
</dbReference>
<dbReference type="EMBL" id="JABFNF010000792">
    <property type="protein sequence ID" value="MBA1890119.1"/>
    <property type="molecule type" value="Genomic_DNA"/>
</dbReference>
<feature type="non-terminal residue" evidence="2">
    <location>
        <position position="1"/>
    </location>
</feature>
<dbReference type="PANTHER" id="PTHR45229">
    <property type="entry name" value="CONSTITUTIVE ORNITHINE DECARBOXYLASE"/>
    <property type="match status" value="1"/>
</dbReference>
<dbReference type="AlphaFoldDB" id="A0A8T3LHC7"/>
<dbReference type="GO" id="GO:0005829">
    <property type="term" value="C:cytosol"/>
    <property type="evidence" value="ECO:0007669"/>
    <property type="project" value="TreeGrafter"/>
</dbReference>
<comment type="caution">
    <text evidence="2">The sequence shown here is derived from an EMBL/GenBank/DDBJ whole genome shotgun (WGS) entry which is preliminary data.</text>
</comment>
<gene>
    <name evidence="2" type="ORF">HLX92_28850</name>
</gene>
<proteinExistence type="predicted"/>
<dbReference type="GO" id="GO:0006520">
    <property type="term" value="P:amino acid metabolic process"/>
    <property type="evidence" value="ECO:0007669"/>
    <property type="project" value="InterPro"/>
</dbReference>
<dbReference type="Proteomes" id="UP000523197">
    <property type="component" value="Unassembled WGS sequence"/>
</dbReference>
<name>A0A8T3LHC7_ECOLX</name>
<evidence type="ECO:0000313" key="3">
    <source>
        <dbReference type="Proteomes" id="UP000523197"/>
    </source>
</evidence>
<dbReference type="Gene3D" id="3.40.640.10">
    <property type="entry name" value="Type I PLP-dependent aspartate aminotransferase-like (Major domain)"/>
    <property type="match status" value="1"/>
</dbReference>
<accession>A0A8T3LHC7</accession>
<dbReference type="Pfam" id="PF01276">
    <property type="entry name" value="OKR_DC_1"/>
    <property type="match status" value="1"/>
</dbReference>
<dbReference type="GO" id="GO:0004586">
    <property type="term" value="F:ornithine decarboxylase activity"/>
    <property type="evidence" value="ECO:0007669"/>
    <property type="project" value="TreeGrafter"/>
</dbReference>
<dbReference type="PANTHER" id="PTHR45229:SF1">
    <property type="entry name" value="INDUCIBLE ORNITHINE DECARBOXYLASE"/>
    <property type="match status" value="1"/>
</dbReference>
<evidence type="ECO:0000313" key="2">
    <source>
        <dbReference type="EMBL" id="MBA1890119.1"/>
    </source>
</evidence>
<feature type="domain" description="Orn/Lys/Arg decarboxylases family 1 pyridoxal-P attachment site" evidence="1">
    <location>
        <begin position="2"/>
        <end position="88"/>
    </location>
</feature>
<feature type="non-terminal residue" evidence="2">
    <location>
        <position position="88"/>
    </location>
</feature>
<sequence length="88" mass="9609">NQGNSAFDCPGHQGGEFFRRHPAGNQFVEYFGEMLFRSDLCNADVAMGDLLIHEGAPCIAQQHAAKVFNADKTYFVLNGTSSSNKVVL</sequence>
<reference evidence="2 3" key="1">
    <citation type="submission" date="2020-05" db="EMBL/GenBank/DDBJ databases">
        <title>Epidemiological investigations into extended-spectrum beta-lactam resistant Escherichia coli ST457 carried by Australian Silver gulls identified clonal lineages that cause ExPEC disease.</title>
        <authorList>
            <person name="Nesporova K."/>
            <person name="Wyrsch E.R."/>
            <person name="Valcek A."/>
            <person name="Bitar I."/>
            <person name="Chaw K."/>
            <person name="Harris P."/>
            <person name="Hrabak J."/>
            <person name="Djordjevic S.P."/>
            <person name="Dolejska M."/>
        </authorList>
    </citation>
    <scope>NUCLEOTIDE SEQUENCE [LARGE SCALE GENOMIC DNA]</scope>
    <source>
        <strain evidence="2 3">CE1966</strain>
    </source>
</reference>